<dbReference type="OrthoDB" id="272549at2759"/>
<dbReference type="RefSeq" id="XP_068352997.1">
    <property type="nucleotide sequence ID" value="XM_068494118.1"/>
</dbReference>
<dbReference type="GeneID" id="94828822"/>
<dbReference type="PANTHER" id="PTHR24112">
    <property type="entry name" value="LEUCINE-RICH REPEAT, ISOFORM F-RELATED"/>
    <property type="match status" value="1"/>
</dbReference>
<gene>
    <name evidence="2" type="ORF">TRFO_08150</name>
</gene>
<sequence length="970" mass="112180">MELSEEAKIKNMVTSLGYQSLLISEVRKADSAFKSKFYISINDRNLMSFNLKGSKITNTFSWLKLSNIKREGSKFQFRFHKTKYAFEFSDENVVKMISAALQRILLHHELKENGWTKLNLPSISYSPISALNRIVERSYLLKLPINQSTMKALESILIYSQPSFSLNNIPHISTIAPLFFEALPMFEQVDDISFPKMKDFEPFSDLIPYVRYINKLRRFEIDGPKTSSFKEFIEKFNGLRHYLFSISFRRTELEEEQLNLVRDFLIGRMVKSIEFHDAIKSSAYPAFYNSFLNDDLLDGLVVLNLDGSKGIDTNFLLPKIKNITSLSLANCGVEVSDTLKKLSNFHNLKSIDLSYNPCRNKISSLPPNITSLYLNSVNWCVQTLSIFMSHLPNHYLNLWISNITTNDAEWQNLFTFLLHSKYFPLRSLTFDGNRIHPNLFVYLKENKGIDSLSICNCLSESNKECINALCYFIEKSQLRKLYVRGSKSKFIGRSIEAVIRATLKSSKLEYLDLTYNKSGDYGISQLRQLLSNKNHIRKLIIDGTKAETASLFTDFVRDARSTPHMKLSYPHNDISHLLKRHIITEEAEEKLKSLFRENPYEPIYRQYHSNDFPLYLRSYELENLLKPIHIVKSPTKPKETSVKPVIYNRTRSNNNLVNHQVNITPPQQLKQKIQKNNPISQSTKQLNVANNKPLSKAPSKSNFVYESSSSSPPVYSDENDYDYYSDGRKDYDDYDDYNNSGYNDYNYDSYSSDGNIRVAPLRTNSMRRVPQQLIPKRPNSKPNNNNNNNINNNQKTNGRNGNNQKLKKTVSAKKLSNNENKGNGNITTIKRPQRSASAMQVRKPDPKPIQKTPIQIDDDDYSENSYNYSDSELYNEKISAPKAPKTARKRVVKKKIVRKGPINGRKMPVIRGKKTEPRIINNVVPIYDAPNWDFPIKMNFVYEDERTKKIEKKYSTLMMTDEIMKKPISK</sequence>
<feature type="compositionally biased region" description="Low complexity" evidence="1">
    <location>
        <begin position="776"/>
        <end position="804"/>
    </location>
</feature>
<name>A0A1J4JRI3_9EUKA</name>
<reference evidence="2" key="1">
    <citation type="submission" date="2016-10" db="EMBL/GenBank/DDBJ databases">
        <authorList>
            <person name="Benchimol M."/>
            <person name="Almeida L.G."/>
            <person name="Vasconcelos A.T."/>
            <person name="Perreira-Neves A."/>
            <person name="Rosa I.A."/>
            <person name="Tasca T."/>
            <person name="Bogo M.R."/>
            <person name="de Souza W."/>
        </authorList>
    </citation>
    <scope>NUCLEOTIDE SEQUENCE [LARGE SCALE GENOMIC DNA]</scope>
    <source>
        <strain evidence="2">K</strain>
    </source>
</reference>
<comment type="caution">
    <text evidence="2">The sequence shown here is derived from an EMBL/GenBank/DDBJ whole genome shotgun (WGS) entry which is preliminary data.</text>
</comment>
<dbReference type="PANTHER" id="PTHR24112:SF64">
    <property type="entry name" value="CHROMOSOME UNDETERMINED SCAFFOLD_46, WHOLE GENOME SHOTGUN SEQUENCE"/>
    <property type="match status" value="1"/>
</dbReference>
<dbReference type="Proteomes" id="UP000179807">
    <property type="component" value="Unassembled WGS sequence"/>
</dbReference>
<dbReference type="Gene3D" id="3.80.10.10">
    <property type="entry name" value="Ribonuclease Inhibitor"/>
    <property type="match status" value="1"/>
</dbReference>
<dbReference type="GO" id="GO:0016477">
    <property type="term" value="P:cell migration"/>
    <property type="evidence" value="ECO:0007669"/>
    <property type="project" value="TreeGrafter"/>
</dbReference>
<proteinExistence type="predicted"/>
<dbReference type="EMBL" id="MLAK01000982">
    <property type="protein sequence ID" value="OHS99860.1"/>
    <property type="molecule type" value="Genomic_DNA"/>
</dbReference>
<dbReference type="InterPro" id="IPR051279">
    <property type="entry name" value="PP1-Reg/Actin-Interact_Protein"/>
</dbReference>
<dbReference type="GO" id="GO:0034315">
    <property type="term" value="P:regulation of Arp2/3 complex-mediated actin nucleation"/>
    <property type="evidence" value="ECO:0007669"/>
    <property type="project" value="TreeGrafter"/>
</dbReference>
<organism evidence="2 3">
    <name type="scientific">Tritrichomonas foetus</name>
    <dbReference type="NCBI Taxonomy" id="1144522"/>
    <lineage>
        <taxon>Eukaryota</taxon>
        <taxon>Metamonada</taxon>
        <taxon>Parabasalia</taxon>
        <taxon>Tritrichomonadida</taxon>
        <taxon>Tritrichomonadidae</taxon>
        <taxon>Tritrichomonas</taxon>
    </lineage>
</organism>
<evidence type="ECO:0000313" key="2">
    <source>
        <dbReference type="EMBL" id="OHS99860.1"/>
    </source>
</evidence>
<evidence type="ECO:0008006" key="4">
    <source>
        <dbReference type="Google" id="ProtNLM"/>
    </source>
</evidence>
<evidence type="ECO:0000313" key="3">
    <source>
        <dbReference type="Proteomes" id="UP000179807"/>
    </source>
</evidence>
<feature type="compositionally biased region" description="Polar residues" evidence="1">
    <location>
        <begin position="681"/>
        <end position="693"/>
    </location>
</feature>
<dbReference type="InterPro" id="IPR032675">
    <property type="entry name" value="LRR_dom_sf"/>
</dbReference>
<dbReference type="VEuPathDB" id="TrichDB:TRFO_08150"/>
<feature type="region of interest" description="Disordered" evidence="1">
    <location>
        <begin position="681"/>
        <end position="862"/>
    </location>
</feature>
<dbReference type="GO" id="GO:0005886">
    <property type="term" value="C:plasma membrane"/>
    <property type="evidence" value="ECO:0007669"/>
    <property type="project" value="TreeGrafter"/>
</dbReference>
<dbReference type="AlphaFoldDB" id="A0A1J4JRI3"/>
<feature type="compositionally biased region" description="Polar residues" evidence="1">
    <location>
        <begin position="814"/>
        <end position="838"/>
    </location>
</feature>
<dbReference type="SUPFAM" id="SSF52047">
    <property type="entry name" value="RNI-like"/>
    <property type="match status" value="1"/>
</dbReference>
<feature type="compositionally biased region" description="Low complexity" evidence="1">
    <location>
        <begin position="699"/>
        <end position="716"/>
    </location>
</feature>
<dbReference type="GO" id="GO:0030027">
    <property type="term" value="C:lamellipodium"/>
    <property type="evidence" value="ECO:0007669"/>
    <property type="project" value="TreeGrafter"/>
</dbReference>
<evidence type="ECO:0000256" key="1">
    <source>
        <dbReference type="SAM" id="MobiDB-lite"/>
    </source>
</evidence>
<keyword evidence="3" id="KW-1185">Reference proteome</keyword>
<accession>A0A1J4JRI3</accession>
<protein>
    <recommendedName>
        <fullName evidence="4">Leucine Rich Repeat family protein</fullName>
    </recommendedName>
</protein>
<feature type="compositionally biased region" description="Low complexity" evidence="1">
    <location>
        <begin position="737"/>
        <end position="755"/>
    </location>
</feature>